<dbReference type="EMBL" id="CP003682">
    <property type="protein sequence ID" value="AFP65575.1"/>
    <property type="molecule type" value="Genomic_DNA"/>
</dbReference>
<keyword evidence="1" id="KW-0472">Membrane</keyword>
<gene>
    <name evidence="2" type="ORF">CMESO_423</name>
</gene>
<organism evidence="2 3">
    <name type="scientific">Chroomonas mesostigmatica CCMP1168</name>
    <dbReference type="NCBI Taxonomy" id="1195612"/>
    <lineage>
        <taxon>Eukaryota</taxon>
        <taxon>Cryptophyceae</taxon>
        <taxon>Pyrenomonadales</taxon>
        <taxon>Chroomonadaceae</taxon>
        <taxon>Chroomonas</taxon>
    </lineage>
</organism>
<evidence type="ECO:0000313" key="3">
    <source>
        <dbReference type="Proteomes" id="UP000243348"/>
    </source>
</evidence>
<keyword evidence="1" id="KW-0812">Transmembrane</keyword>
<keyword evidence="2" id="KW-0542">Nucleomorph</keyword>
<feature type="transmembrane region" description="Helical" evidence="1">
    <location>
        <begin position="6"/>
        <end position="27"/>
    </location>
</feature>
<dbReference type="AlphaFoldDB" id="J7GAU5"/>
<accession>J7GAU5</accession>
<geneLocation type="nucleomorph" evidence="2"/>
<reference evidence="2 3" key="1">
    <citation type="journal article" date="2012" name="Genome Biol. Evol.">
        <title>Nucleomorph genome sequence of the cryptophyte alga Chroomonas mesostigmatica CCMP1168 reveals lineage-specific gene loss and genome complexity.</title>
        <authorList>
            <person name="Moore C.E."/>
            <person name="Curtis B."/>
            <person name="Mills T."/>
            <person name="Tanifuji G."/>
            <person name="Archibald J.M."/>
        </authorList>
    </citation>
    <scope>NUCLEOTIDE SEQUENCE [LARGE SCALE GENOMIC DNA]</scope>
    <source>
        <strain evidence="2 3">CCMP1168</strain>
    </source>
</reference>
<keyword evidence="1" id="KW-1133">Transmembrane helix</keyword>
<evidence type="ECO:0000313" key="2">
    <source>
        <dbReference type="EMBL" id="AFP65575.1"/>
    </source>
</evidence>
<protein>
    <submittedName>
        <fullName evidence="2">Uncharacterized protein</fullName>
    </submittedName>
</protein>
<evidence type="ECO:0000256" key="1">
    <source>
        <dbReference type="SAM" id="Phobius"/>
    </source>
</evidence>
<proteinExistence type="predicted"/>
<dbReference type="Proteomes" id="UP000243348">
    <property type="component" value="Nucleomorph 3"/>
</dbReference>
<sequence>MESRLTVVGLYFIFKIYHLFIFLRLIYEKKKKNEFFKITDFKINIRKFQIIRENERFIL</sequence>
<name>J7GAU5_9CRYP</name>